<gene>
    <name evidence="2" type="ORF">X797_012052</name>
</gene>
<dbReference type="HOGENOM" id="CLU_2638592_0_0_1"/>
<evidence type="ECO:0000313" key="3">
    <source>
        <dbReference type="Proteomes" id="UP000030151"/>
    </source>
</evidence>
<dbReference type="Proteomes" id="UP000030151">
    <property type="component" value="Unassembled WGS sequence"/>
</dbReference>
<dbReference type="EMBL" id="JELW01000135">
    <property type="protein sequence ID" value="EXU94866.1"/>
    <property type="molecule type" value="Genomic_DNA"/>
</dbReference>
<protein>
    <submittedName>
        <fullName evidence="2">Uncharacterized protein</fullName>
    </submittedName>
</protein>
<accession>A0A014QQD4</accession>
<feature type="coiled-coil region" evidence="1">
    <location>
        <begin position="3"/>
        <end position="30"/>
    </location>
</feature>
<name>A0A014QQD4_9HYPO</name>
<keyword evidence="1" id="KW-0175">Coiled coil</keyword>
<comment type="caution">
    <text evidence="2">The sequence shown here is derived from an EMBL/GenBank/DDBJ whole genome shotgun (WGS) entry which is preliminary data.</text>
</comment>
<proteinExistence type="predicted"/>
<reference evidence="2 3" key="1">
    <citation type="submission" date="2014-02" db="EMBL/GenBank/DDBJ databases">
        <title>The genome sequence of the entomopathogenic fungus Metarhizium robertsii ARSEF 2575.</title>
        <authorList>
            <person name="Giuliano Garisto Donzelli B."/>
            <person name="Roe B.A."/>
            <person name="Macmil S.L."/>
            <person name="Krasnoff S.B."/>
            <person name="Gibson D.M."/>
        </authorList>
    </citation>
    <scope>NUCLEOTIDE SEQUENCE [LARGE SCALE GENOMIC DNA]</scope>
    <source>
        <strain evidence="2 3">ARSEF 2575</strain>
    </source>
</reference>
<organism evidence="2 3">
    <name type="scientific">Metarhizium robertsii</name>
    <dbReference type="NCBI Taxonomy" id="568076"/>
    <lineage>
        <taxon>Eukaryota</taxon>
        <taxon>Fungi</taxon>
        <taxon>Dikarya</taxon>
        <taxon>Ascomycota</taxon>
        <taxon>Pezizomycotina</taxon>
        <taxon>Sordariomycetes</taxon>
        <taxon>Hypocreomycetidae</taxon>
        <taxon>Hypocreales</taxon>
        <taxon>Clavicipitaceae</taxon>
        <taxon>Metarhizium</taxon>
    </lineage>
</organism>
<evidence type="ECO:0000313" key="2">
    <source>
        <dbReference type="EMBL" id="EXU94866.1"/>
    </source>
</evidence>
<dbReference type="AlphaFoldDB" id="A0A014QQD4"/>
<evidence type="ECO:0000256" key="1">
    <source>
        <dbReference type="SAM" id="Coils"/>
    </source>
</evidence>
<sequence>MEVETITREIVHLNRQVAELTLQRDILKDNLTICQYLDKASAKLQGNRISDNELRHCTSLVLLVHGSDEKFKNFVNE</sequence>